<dbReference type="EMBL" id="JARVKM010000122">
    <property type="protein sequence ID" value="KAK9769475.1"/>
    <property type="molecule type" value="Genomic_DNA"/>
</dbReference>
<accession>A0ABR2X6W5</accession>
<evidence type="ECO:0000256" key="1">
    <source>
        <dbReference type="SAM" id="MobiDB-lite"/>
    </source>
</evidence>
<gene>
    <name evidence="3" type="ORF">SCAR479_13836</name>
</gene>
<comment type="caution">
    <text evidence="3">The sequence shown here is derived from an EMBL/GenBank/DDBJ whole genome shotgun (WGS) entry which is preliminary data.</text>
</comment>
<protein>
    <submittedName>
        <fullName evidence="3">Uncharacterized protein</fullName>
    </submittedName>
</protein>
<dbReference type="InterPro" id="IPR020301">
    <property type="entry name" value="Mrx7"/>
</dbReference>
<feature type="signal peptide" evidence="2">
    <location>
        <begin position="1"/>
        <end position="19"/>
    </location>
</feature>
<organism evidence="3 4">
    <name type="scientific">Seiridium cardinale</name>
    <dbReference type="NCBI Taxonomy" id="138064"/>
    <lineage>
        <taxon>Eukaryota</taxon>
        <taxon>Fungi</taxon>
        <taxon>Dikarya</taxon>
        <taxon>Ascomycota</taxon>
        <taxon>Pezizomycotina</taxon>
        <taxon>Sordariomycetes</taxon>
        <taxon>Xylariomycetidae</taxon>
        <taxon>Amphisphaeriales</taxon>
        <taxon>Sporocadaceae</taxon>
        <taxon>Seiridium</taxon>
    </lineage>
</organism>
<evidence type="ECO:0000313" key="4">
    <source>
        <dbReference type="Proteomes" id="UP001465668"/>
    </source>
</evidence>
<evidence type="ECO:0000313" key="3">
    <source>
        <dbReference type="EMBL" id="KAK9769475.1"/>
    </source>
</evidence>
<reference evidence="3 4" key="1">
    <citation type="submission" date="2024-02" db="EMBL/GenBank/DDBJ databases">
        <title>First draft genome assembly of two strains of Seiridium cardinale.</title>
        <authorList>
            <person name="Emiliani G."/>
            <person name="Scali E."/>
        </authorList>
    </citation>
    <scope>NUCLEOTIDE SEQUENCE [LARGE SCALE GENOMIC DNA]</scope>
    <source>
        <strain evidence="3 4">BM-138-000479</strain>
    </source>
</reference>
<keyword evidence="4" id="KW-1185">Reference proteome</keyword>
<proteinExistence type="predicted"/>
<name>A0ABR2X6W5_9PEZI</name>
<feature type="region of interest" description="Disordered" evidence="1">
    <location>
        <begin position="82"/>
        <end position="101"/>
    </location>
</feature>
<keyword evidence="2" id="KW-0732">Signal</keyword>
<dbReference type="Pfam" id="PF10906">
    <property type="entry name" value="Mrx7"/>
    <property type="match status" value="1"/>
</dbReference>
<feature type="compositionally biased region" description="Basic and acidic residues" evidence="1">
    <location>
        <begin position="58"/>
        <end position="67"/>
    </location>
</feature>
<evidence type="ECO:0000256" key="2">
    <source>
        <dbReference type="SAM" id="SignalP"/>
    </source>
</evidence>
<feature type="region of interest" description="Disordered" evidence="1">
    <location>
        <begin position="45"/>
        <end position="69"/>
    </location>
</feature>
<feature type="chain" id="PRO_5047325406" evidence="2">
    <location>
        <begin position="20"/>
        <end position="101"/>
    </location>
</feature>
<dbReference type="Proteomes" id="UP001465668">
    <property type="component" value="Unassembled WGS sequence"/>
</dbReference>
<sequence>MPNPLFWLVATVVLPTAETVINRFVRSPQFHRGVQRIHRAVEDYKYGRDPNDPLRQGEATRDPKPERAPGFFKYFTEELRNQMRGQPTEDLPPKNNSKTKR</sequence>